<protein>
    <submittedName>
        <fullName evidence="2">Uncharacterized protein</fullName>
    </submittedName>
</protein>
<evidence type="ECO:0000313" key="3">
    <source>
        <dbReference type="Proteomes" id="UP000265520"/>
    </source>
</evidence>
<dbReference type="EMBL" id="LXQA011325171">
    <property type="protein sequence ID" value="MCI93293.1"/>
    <property type="molecule type" value="Genomic_DNA"/>
</dbReference>
<feature type="non-terminal residue" evidence="2">
    <location>
        <position position="48"/>
    </location>
</feature>
<proteinExistence type="predicted"/>
<keyword evidence="3" id="KW-1185">Reference proteome</keyword>
<dbReference type="AlphaFoldDB" id="A0A392W0R8"/>
<organism evidence="2 3">
    <name type="scientific">Trifolium medium</name>
    <dbReference type="NCBI Taxonomy" id="97028"/>
    <lineage>
        <taxon>Eukaryota</taxon>
        <taxon>Viridiplantae</taxon>
        <taxon>Streptophyta</taxon>
        <taxon>Embryophyta</taxon>
        <taxon>Tracheophyta</taxon>
        <taxon>Spermatophyta</taxon>
        <taxon>Magnoliopsida</taxon>
        <taxon>eudicotyledons</taxon>
        <taxon>Gunneridae</taxon>
        <taxon>Pentapetalae</taxon>
        <taxon>rosids</taxon>
        <taxon>fabids</taxon>
        <taxon>Fabales</taxon>
        <taxon>Fabaceae</taxon>
        <taxon>Papilionoideae</taxon>
        <taxon>50 kb inversion clade</taxon>
        <taxon>NPAAA clade</taxon>
        <taxon>Hologalegina</taxon>
        <taxon>IRL clade</taxon>
        <taxon>Trifolieae</taxon>
        <taxon>Trifolium</taxon>
    </lineage>
</organism>
<name>A0A392W0R8_9FABA</name>
<feature type="region of interest" description="Disordered" evidence="1">
    <location>
        <begin position="22"/>
        <end position="48"/>
    </location>
</feature>
<evidence type="ECO:0000313" key="2">
    <source>
        <dbReference type="EMBL" id="MCI93293.1"/>
    </source>
</evidence>
<dbReference type="Proteomes" id="UP000265520">
    <property type="component" value="Unassembled WGS sequence"/>
</dbReference>
<accession>A0A392W0R8</accession>
<comment type="caution">
    <text evidence="2">The sequence shown here is derived from an EMBL/GenBank/DDBJ whole genome shotgun (WGS) entry which is preliminary data.</text>
</comment>
<sequence length="48" mass="5172">MAENEVNDNLEDLEVAIPCVLDEAPSKGKPPKQKSTPSKKAYGTRSKG</sequence>
<evidence type="ECO:0000256" key="1">
    <source>
        <dbReference type="SAM" id="MobiDB-lite"/>
    </source>
</evidence>
<reference evidence="2 3" key="1">
    <citation type="journal article" date="2018" name="Front. Plant Sci.">
        <title>Red Clover (Trifolium pratense) and Zigzag Clover (T. medium) - A Picture of Genomic Similarities and Differences.</title>
        <authorList>
            <person name="Dluhosova J."/>
            <person name="Istvanek J."/>
            <person name="Nedelnik J."/>
            <person name="Repkova J."/>
        </authorList>
    </citation>
    <scope>NUCLEOTIDE SEQUENCE [LARGE SCALE GENOMIC DNA]</scope>
    <source>
        <strain evidence="3">cv. 10/8</strain>
        <tissue evidence="2">Leaf</tissue>
    </source>
</reference>